<dbReference type="AlphaFoldDB" id="A0A1G9CQ34"/>
<name>A0A1G9CQ34_9GAMM</name>
<protein>
    <recommendedName>
        <fullName evidence="3">Lipoprotein</fullName>
    </recommendedName>
</protein>
<evidence type="ECO:0008006" key="3">
    <source>
        <dbReference type="Google" id="ProtNLM"/>
    </source>
</evidence>
<gene>
    <name evidence="1" type="ORF">SAMN05216212_2587</name>
</gene>
<dbReference type="Proteomes" id="UP000199305">
    <property type="component" value="Unassembled WGS sequence"/>
</dbReference>
<keyword evidence="2" id="KW-1185">Reference proteome</keyword>
<organism evidence="1 2">
    <name type="scientific">Microbulbifer yueqingensis</name>
    <dbReference type="NCBI Taxonomy" id="658219"/>
    <lineage>
        <taxon>Bacteria</taxon>
        <taxon>Pseudomonadati</taxon>
        <taxon>Pseudomonadota</taxon>
        <taxon>Gammaproteobacteria</taxon>
        <taxon>Cellvibrionales</taxon>
        <taxon>Microbulbiferaceae</taxon>
        <taxon>Microbulbifer</taxon>
    </lineage>
</organism>
<dbReference type="PROSITE" id="PS51257">
    <property type="entry name" value="PROKAR_LIPOPROTEIN"/>
    <property type="match status" value="1"/>
</dbReference>
<dbReference type="EMBL" id="FNFH01000005">
    <property type="protein sequence ID" value="SDK53762.1"/>
    <property type="molecule type" value="Genomic_DNA"/>
</dbReference>
<evidence type="ECO:0000313" key="2">
    <source>
        <dbReference type="Proteomes" id="UP000199305"/>
    </source>
</evidence>
<evidence type="ECO:0000313" key="1">
    <source>
        <dbReference type="EMBL" id="SDK53762.1"/>
    </source>
</evidence>
<dbReference type="RefSeq" id="WP_281245475.1">
    <property type="nucleotide sequence ID" value="NZ_FNFH01000005.1"/>
</dbReference>
<reference evidence="2" key="1">
    <citation type="submission" date="2016-10" db="EMBL/GenBank/DDBJ databases">
        <authorList>
            <person name="Varghese N."/>
            <person name="Submissions S."/>
        </authorList>
    </citation>
    <scope>NUCLEOTIDE SEQUENCE [LARGE SCALE GENOMIC DNA]</scope>
    <source>
        <strain evidence="2">CGMCC 1.10658</strain>
    </source>
</reference>
<proteinExistence type="predicted"/>
<accession>A0A1G9CQ34</accession>
<sequence length="42" mass="4414">MRCLKILAVAALLAFAGCSERVCFERGKPPSLPFPHAGVAVS</sequence>